<evidence type="ECO:0000313" key="2">
    <source>
        <dbReference type="EMBL" id="CAE6528320.1"/>
    </source>
</evidence>
<reference evidence="2" key="1">
    <citation type="submission" date="2021-01" db="EMBL/GenBank/DDBJ databases">
        <authorList>
            <person name="Kaushik A."/>
        </authorList>
    </citation>
    <scope>NUCLEOTIDE SEQUENCE</scope>
    <source>
        <strain evidence="2">AG6-10EEA</strain>
    </source>
</reference>
<proteinExistence type="predicted"/>
<feature type="compositionally biased region" description="Polar residues" evidence="1">
    <location>
        <begin position="24"/>
        <end position="37"/>
    </location>
</feature>
<comment type="caution">
    <text evidence="2">The sequence shown here is derived from an EMBL/GenBank/DDBJ whole genome shotgun (WGS) entry which is preliminary data.</text>
</comment>
<evidence type="ECO:0000313" key="3">
    <source>
        <dbReference type="Proteomes" id="UP000663853"/>
    </source>
</evidence>
<gene>
    <name evidence="2" type="ORF">RDB_LOCUS163665</name>
</gene>
<accession>A0A8H3DFG1</accession>
<dbReference type="Proteomes" id="UP000663853">
    <property type="component" value="Unassembled WGS sequence"/>
</dbReference>
<name>A0A8H3DFG1_9AGAM</name>
<dbReference type="EMBL" id="CAJMXA010003947">
    <property type="protein sequence ID" value="CAE6528320.1"/>
    <property type="molecule type" value="Genomic_DNA"/>
</dbReference>
<feature type="compositionally biased region" description="Polar residues" evidence="1">
    <location>
        <begin position="115"/>
        <end position="131"/>
    </location>
</feature>
<feature type="compositionally biased region" description="Low complexity" evidence="1">
    <location>
        <begin position="44"/>
        <end position="70"/>
    </location>
</feature>
<dbReference type="Gene3D" id="1.25.40.10">
    <property type="entry name" value="Tetratricopeptide repeat domain"/>
    <property type="match status" value="1"/>
</dbReference>
<protein>
    <submittedName>
        <fullName evidence="2">Uncharacterized protein</fullName>
    </submittedName>
</protein>
<dbReference type="AlphaFoldDB" id="A0A8H3DFG1"/>
<evidence type="ECO:0000256" key="1">
    <source>
        <dbReference type="SAM" id="MobiDB-lite"/>
    </source>
</evidence>
<dbReference type="SUPFAM" id="SSF48452">
    <property type="entry name" value="TPR-like"/>
    <property type="match status" value="1"/>
</dbReference>
<dbReference type="InterPro" id="IPR011990">
    <property type="entry name" value="TPR-like_helical_dom_sf"/>
</dbReference>
<feature type="compositionally biased region" description="Acidic residues" evidence="1">
    <location>
        <begin position="92"/>
        <end position="104"/>
    </location>
</feature>
<feature type="region of interest" description="Disordered" evidence="1">
    <location>
        <begin position="1"/>
        <end position="172"/>
    </location>
</feature>
<organism evidence="2 3">
    <name type="scientific">Rhizoctonia solani</name>
    <dbReference type="NCBI Taxonomy" id="456999"/>
    <lineage>
        <taxon>Eukaryota</taxon>
        <taxon>Fungi</taxon>
        <taxon>Dikarya</taxon>
        <taxon>Basidiomycota</taxon>
        <taxon>Agaricomycotina</taxon>
        <taxon>Agaricomycetes</taxon>
        <taxon>Cantharellales</taxon>
        <taxon>Ceratobasidiaceae</taxon>
        <taxon>Rhizoctonia</taxon>
    </lineage>
</organism>
<sequence length="644" mass="68842">MAGRFSFMDDDEDEIPLTPIPGSFPSSAPNVTLTTPGGNPPILEGAPPESTPSTPESSSGAAPPSPTEAAQNIPSAQPGPSDIPIIQLPESVSDDQATDPDIENEVPQAPPDVGSTLQNGVSTNSSLAGSMTATPTAEEPTPLPNAIDGNASVSGSVPETEAREETPPPIPEPSIAASAIAFPPPLAVRIINPSIGSILEEPEDETPLVAPYNPPPQGMAPAERANHAADSFLTTGSLEAASQAITEFRNILSAGPEVPPAERARVAEALTTVLSQRFEHYGDVDDMEQAVETQLQLASFALAEGADPALRAKSHGGLGRTLTTQFEHTGDPDDAELAIEHLNKALEIIPQGDPGRPAVLADFAKAELAHYAHSDDPVRLEQALARCEEALNAIPVESPERTPLTGILGGALLSRFERTHDTDDIARAVEFLEFAAIHTPEGSPEKPKRLRSYGEAVLARADVENNLNSINTAIDIQRAALELVTPEHAVYPAVKGSLAKAFHIRYKSTNNVEDLDTAVDNFKTTVEFTPFTDPNHARITYLLGKSFMAKYRAATQPPRSHFLNYAITLHRQAVALTPPEHRHYAARLEALGKAYSKRYRSALRRQSAQQGDLDEAERCLTDAMSRDPSRADTILHELGKLNQQ</sequence>